<proteinExistence type="predicted"/>
<feature type="domain" description="HTH cro/C1-type" evidence="1">
    <location>
        <begin position="52"/>
        <end position="106"/>
    </location>
</feature>
<reference evidence="2 3" key="1">
    <citation type="submission" date="2018-02" db="EMBL/GenBank/DDBJ databases">
        <title>Genomic Encyclopedia of Archaeal and Bacterial Type Strains, Phase II (KMG-II): from individual species to whole genera.</title>
        <authorList>
            <person name="Goeker M."/>
        </authorList>
    </citation>
    <scope>NUCLEOTIDE SEQUENCE [LARGE SCALE GENOMIC DNA]</scope>
    <source>
        <strain evidence="2 3">YU 961-1</strain>
    </source>
</reference>
<dbReference type="EMBL" id="PTIX01000019">
    <property type="protein sequence ID" value="PPK64484.1"/>
    <property type="molecule type" value="Genomic_DNA"/>
</dbReference>
<comment type="caution">
    <text evidence="2">The sequence shown here is derived from an EMBL/GenBank/DDBJ whole genome shotgun (WGS) entry which is preliminary data.</text>
</comment>
<evidence type="ECO:0000259" key="1">
    <source>
        <dbReference type="PROSITE" id="PS50943"/>
    </source>
</evidence>
<evidence type="ECO:0000313" key="3">
    <source>
        <dbReference type="Proteomes" id="UP000239203"/>
    </source>
</evidence>
<protein>
    <submittedName>
        <fullName evidence="2">Helix-turn-helix protein</fullName>
    </submittedName>
</protein>
<dbReference type="AlphaFoldDB" id="A0A2S6GGX3"/>
<dbReference type="Pfam" id="PF13560">
    <property type="entry name" value="HTH_31"/>
    <property type="match status" value="1"/>
</dbReference>
<dbReference type="SMART" id="SM00530">
    <property type="entry name" value="HTH_XRE"/>
    <property type="match status" value="1"/>
</dbReference>
<dbReference type="InterPro" id="IPR043917">
    <property type="entry name" value="DUF5753"/>
</dbReference>
<sequence>MEIYTEISSCTSRWPRSEYEEIRRVVVSGRLPGMTSSDPGPIVQRILLGIELTTVRDGLGMSQAEAARDLGWSAGKLSKIEHGDAKLSDRDLERAVAVYRIDADHGERLQELATEARRKLPPSRVREWAAKYVNLERSATRLDMVQFDMFPGAMQTEEYARAVLTRSVTIPRSSVDVMARDRARRADRFRTDERCRVRLIVGEEAIRRPVGGPEVMRAQLTFLLSVAQLPHVTVQALPLSGGAHASAGVAFTVVELLDGRARLVYVEGLTAADYLVREHVSTYSLAFESLTAAAMSPDATRELVESRLE</sequence>
<dbReference type="InterPro" id="IPR001387">
    <property type="entry name" value="Cro/C1-type_HTH"/>
</dbReference>
<gene>
    <name evidence="2" type="ORF">CLV40_11948</name>
</gene>
<dbReference type="SUPFAM" id="SSF47413">
    <property type="entry name" value="lambda repressor-like DNA-binding domains"/>
    <property type="match status" value="1"/>
</dbReference>
<name>A0A2S6GGX3_9PSEU</name>
<evidence type="ECO:0000313" key="2">
    <source>
        <dbReference type="EMBL" id="PPK64484.1"/>
    </source>
</evidence>
<dbReference type="CDD" id="cd00093">
    <property type="entry name" value="HTH_XRE"/>
    <property type="match status" value="1"/>
</dbReference>
<dbReference type="PROSITE" id="PS50943">
    <property type="entry name" value="HTH_CROC1"/>
    <property type="match status" value="1"/>
</dbReference>
<accession>A0A2S6GGX3</accession>
<dbReference type="Gene3D" id="1.10.260.40">
    <property type="entry name" value="lambda repressor-like DNA-binding domains"/>
    <property type="match status" value="1"/>
</dbReference>
<dbReference type="GO" id="GO:0003677">
    <property type="term" value="F:DNA binding"/>
    <property type="evidence" value="ECO:0007669"/>
    <property type="project" value="InterPro"/>
</dbReference>
<keyword evidence="3" id="KW-1185">Reference proteome</keyword>
<dbReference type="InterPro" id="IPR010982">
    <property type="entry name" value="Lambda_DNA-bd_dom_sf"/>
</dbReference>
<dbReference type="Pfam" id="PF19054">
    <property type="entry name" value="DUF5753"/>
    <property type="match status" value="1"/>
</dbReference>
<dbReference type="Proteomes" id="UP000239203">
    <property type="component" value="Unassembled WGS sequence"/>
</dbReference>
<organism evidence="2 3">
    <name type="scientific">Actinokineospora auranticolor</name>
    <dbReference type="NCBI Taxonomy" id="155976"/>
    <lineage>
        <taxon>Bacteria</taxon>
        <taxon>Bacillati</taxon>
        <taxon>Actinomycetota</taxon>
        <taxon>Actinomycetes</taxon>
        <taxon>Pseudonocardiales</taxon>
        <taxon>Pseudonocardiaceae</taxon>
        <taxon>Actinokineospora</taxon>
    </lineage>
</organism>